<evidence type="ECO:0000256" key="5">
    <source>
        <dbReference type="SAM" id="MobiDB-lite"/>
    </source>
</evidence>
<keyword evidence="2" id="KW-0547">Nucleotide-binding</keyword>
<accession>A0A8X7R8F6</accession>
<sequence>MKLQFRIYKPIKKRSLLISAKKIGTWCEDEVKEREAKQEFNILCDWMKQQLGDKVAKVQVSNRLSSSPCVLVSGKFGWSANMERLMKAQALGDTSSLEFMRGRRILEINPDHPIIKDLNAACKNAPESSEATRVVDLLYDTAIIPSGFTPDNPAELGDKIYEMMAMAVGGRWGRVEEEESSSVGEGDEKDGEAEVVELSEVRAESDPWQD</sequence>
<dbReference type="GO" id="GO:0140662">
    <property type="term" value="F:ATP-dependent protein folding chaperone"/>
    <property type="evidence" value="ECO:0007669"/>
    <property type="project" value="InterPro"/>
</dbReference>
<dbReference type="GO" id="GO:0016887">
    <property type="term" value="F:ATP hydrolysis activity"/>
    <property type="evidence" value="ECO:0007669"/>
    <property type="project" value="InterPro"/>
</dbReference>
<dbReference type="EMBL" id="JAAMPC010000011">
    <property type="protein sequence ID" value="KAG2283507.1"/>
    <property type="molecule type" value="Genomic_DNA"/>
</dbReference>
<dbReference type="InterPro" id="IPR037196">
    <property type="entry name" value="HSP90_C"/>
</dbReference>
<name>A0A8X7R8F6_BRACI</name>
<dbReference type="Gene3D" id="1.20.120.790">
    <property type="entry name" value="Heat shock protein 90, C-terminal domain"/>
    <property type="match status" value="1"/>
</dbReference>
<evidence type="ECO:0000256" key="1">
    <source>
        <dbReference type="ARBA" id="ARBA00008239"/>
    </source>
</evidence>
<keyword evidence="7" id="KW-1185">Reference proteome</keyword>
<evidence type="ECO:0000256" key="4">
    <source>
        <dbReference type="ARBA" id="ARBA00023186"/>
    </source>
</evidence>
<feature type="compositionally biased region" description="Basic and acidic residues" evidence="5">
    <location>
        <begin position="199"/>
        <end position="210"/>
    </location>
</feature>
<dbReference type="FunFam" id="1.20.120.790:FF:000001">
    <property type="entry name" value="Heat shock protein 90 alpha"/>
    <property type="match status" value="1"/>
</dbReference>
<dbReference type="AlphaFoldDB" id="A0A8X7R8F6"/>
<feature type="region of interest" description="Disordered" evidence="5">
    <location>
        <begin position="173"/>
        <end position="210"/>
    </location>
</feature>
<evidence type="ECO:0000256" key="3">
    <source>
        <dbReference type="ARBA" id="ARBA00022840"/>
    </source>
</evidence>
<comment type="similarity">
    <text evidence="1">Belongs to the heat shock protein 90 family.</text>
</comment>
<protein>
    <submittedName>
        <fullName evidence="6">Uncharacterized protein</fullName>
    </submittedName>
</protein>
<dbReference type="OrthoDB" id="1744115at2759"/>
<reference evidence="6 7" key="1">
    <citation type="submission" date="2020-02" db="EMBL/GenBank/DDBJ databases">
        <authorList>
            <person name="Ma Q."/>
            <person name="Huang Y."/>
            <person name="Song X."/>
            <person name="Pei D."/>
        </authorList>
    </citation>
    <scope>NUCLEOTIDE SEQUENCE [LARGE SCALE GENOMIC DNA]</scope>
    <source>
        <strain evidence="6">Sxm20200214</strain>
        <tissue evidence="6">Leaf</tissue>
    </source>
</reference>
<dbReference type="SMR" id="A0A8X7R8F6"/>
<dbReference type="Pfam" id="PF00183">
    <property type="entry name" value="HSP90"/>
    <property type="match status" value="1"/>
</dbReference>
<evidence type="ECO:0000313" key="6">
    <source>
        <dbReference type="EMBL" id="KAG2283507.1"/>
    </source>
</evidence>
<keyword evidence="3" id="KW-0067">ATP-binding</keyword>
<dbReference type="GO" id="GO:0051082">
    <property type="term" value="F:unfolded protein binding"/>
    <property type="evidence" value="ECO:0007669"/>
    <property type="project" value="InterPro"/>
</dbReference>
<proteinExistence type="inferred from homology"/>
<organism evidence="6 7">
    <name type="scientific">Brassica carinata</name>
    <name type="common">Ethiopian mustard</name>
    <name type="synonym">Abyssinian cabbage</name>
    <dbReference type="NCBI Taxonomy" id="52824"/>
    <lineage>
        <taxon>Eukaryota</taxon>
        <taxon>Viridiplantae</taxon>
        <taxon>Streptophyta</taxon>
        <taxon>Embryophyta</taxon>
        <taxon>Tracheophyta</taxon>
        <taxon>Spermatophyta</taxon>
        <taxon>Magnoliopsida</taxon>
        <taxon>eudicotyledons</taxon>
        <taxon>Gunneridae</taxon>
        <taxon>Pentapetalae</taxon>
        <taxon>rosids</taxon>
        <taxon>malvids</taxon>
        <taxon>Brassicales</taxon>
        <taxon>Brassicaceae</taxon>
        <taxon>Brassiceae</taxon>
        <taxon>Brassica</taxon>
    </lineage>
</organism>
<keyword evidence="4" id="KW-0143">Chaperone</keyword>
<evidence type="ECO:0000256" key="2">
    <source>
        <dbReference type="ARBA" id="ARBA00022741"/>
    </source>
</evidence>
<dbReference type="InterPro" id="IPR001404">
    <property type="entry name" value="Hsp90_fam"/>
</dbReference>
<dbReference type="SUPFAM" id="SSF110942">
    <property type="entry name" value="HSP90 C-terminal domain"/>
    <property type="match status" value="1"/>
</dbReference>
<comment type="caution">
    <text evidence="6">The sequence shown here is derived from an EMBL/GenBank/DDBJ whole genome shotgun (WGS) entry which is preliminary data.</text>
</comment>
<dbReference type="GO" id="GO:0005524">
    <property type="term" value="F:ATP binding"/>
    <property type="evidence" value="ECO:0007669"/>
    <property type="project" value="UniProtKB-KW"/>
</dbReference>
<dbReference type="PANTHER" id="PTHR11528">
    <property type="entry name" value="HEAT SHOCK PROTEIN 90 FAMILY MEMBER"/>
    <property type="match status" value="1"/>
</dbReference>
<feature type="compositionally biased region" description="Acidic residues" evidence="5">
    <location>
        <begin position="176"/>
        <end position="197"/>
    </location>
</feature>
<evidence type="ECO:0000313" key="7">
    <source>
        <dbReference type="Proteomes" id="UP000886595"/>
    </source>
</evidence>
<dbReference type="Proteomes" id="UP000886595">
    <property type="component" value="Unassembled WGS sequence"/>
</dbReference>
<gene>
    <name evidence="6" type="ORF">Bca52824_054727</name>
</gene>